<evidence type="ECO:0000256" key="3">
    <source>
        <dbReference type="ARBA" id="ARBA00022776"/>
    </source>
</evidence>
<dbReference type="GO" id="GO:0051301">
    <property type="term" value="P:cell division"/>
    <property type="evidence" value="ECO:0007669"/>
    <property type="project" value="UniProtKB-KW"/>
</dbReference>
<reference evidence="8 9" key="1">
    <citation type="journal article" date="2024" name="BMC Genomics">
        <title>Genome assembly of redclaw crayfish (Cherax quadricarinatus) provides insights into its immune adaptation and hypoxia tolerance.</title>
        <authorList>
            <person name="Liu Z."/>
            <person name="Zheng J."/>
            <person name="Li H."/>
            <person name="Fang K."/>
            <person name="Wang S."/>
            <person name="He J."/>
            <person name="Zhou D."/>
            <person name="Weng S."/>
            <person name="Chi M."/>
            <person name="Gu Z."/>
            <person name="He J."/>
            <person name="Li F."/>
            <person name="Wang M."/>
        </authorList>
    </citation>
    <scope>NUCLEOTIDE SEQUENCE [LARGE SCALE GENOMIC DNA]</scope>
    <source>
        <strain evidence="8">ZL_2023a</strain>
    </source>
</reference>
<keyword evidence="5" id="KW-0131">Cell cycle</keyword>
<dbReference type="InterPro" id="IPR026971">
    <property type="entry name" value="CND1/NCAPD3"/>
</dbReference>
<dbReference type="GO" id="GO:0042393">
    <property type="term" value="F:histone binding"/>
    <property type="evidence" value="ECO:0007669"/>
    <property type="project" value="TreeGrafter"/>
</dbReference>
<dbReference type="Pfam" id="PF12717">
    <property type="entry name" value="Cnd1"/>
    <property type="match status" value="1"/>
</dbReference>
<dbReference type="GO" id="GO:0000796">
    <property type="term" value="C:condensin complex"/>
    <property type="evidence" value="ECO:0007669"/>
    <property type="project" value="TreeGrafter"/>
</dbReference>
<dbReference type="GO" id="GO:0010032">
    <property type="term" value="P:meiotic chromosome condensation"/>
    <property type="evidence" value="ECO:0007669"/>
    <property type="project" value="TreeGrafter"/>
</dbReference>
<evidence type="ECO:0000256" key="2">
    <source>
        <dbReference type="ARBA" id="ARBA00022618"/>
    </source>
</evidence>
<feature type="domain" description="Condensin complex subunit 1 C-terminal" evidence="7">
    <location>
        <begin position="3"/>
        <end position="40"/>
    </location>
</feature>
<proteinExistence type="predicted"/>
<evidence type="ECO:0000256" key="6">
    <source>
        <dbReference type="SAM" id="MobiDB-lite"/>
    </source>
</evidence>
<dbReference type="AlphaFoldDB" id="A0AAW0XB83"/>
<protein>
    <recommendedName>
        <fullName evidence="7">Condensin complex subunit 1 C-terminal domain-containing protein</fullName>
    </recommendedName>
</protein>
<dbReference type="EMBL" id="JARKIK010000033">
    <property type="protein sequence ID" value="KAK8740315.1"/>
    <property type="molecule type" value="Genomic_DNA"/>
</dbReference>
<feature type="compositionally biased region" description="Basic and acidic residues" evidence="6">
    <location>
        <begin position="161"/>
        <end position="170"/>
    </location>
</feature>
<evidence type="ECO:0000313" key="9">
    <source>
        <dbReference type="Proteomes" id="UP001445076"/>
    </source>
</evidence>
<sequence>HTFSLIQKDKQQENLVEKLCHRFQATINTRQWRDIAYCLSLLQFNERSIRKLSENFNCYSDKMHEPEVYDFFLGILANAQKIAKPDAKAFIEELEGRIQESHEKGVEDENVISKAANAKSKFKKPHHAAQQTRGRGRRKKKESSSEEEEEEDFIRNKLHPAHRDNKENSVRRSRRSAGTTARKLQQKVISDEDTDESYKGSSSSDSDEKKMPKKTVRIVKSKPLNENSFCPTRSGRRK</sequence>
<keyword evidence="3" id="KW-0498">Mitosis</keyword>
<keyword evidence="2" id="KW-0132">Cell division</keyword>
<evidence type="ECO:0000256" key="4">
    <source>
        <dbReference type="ARBA" id="ARBA00023242"/>
    </source>
</evidence>
<evidence type="ECO:0000256" key="1">
    <source>
        <dbReference type="ARBA" id="ARBA00004123"/>
    </source>
</evidence>
<evidence type="ECO:0000256" key="5">
    <source>
        <dbReference type="ARBA" id="ARBA00023306"/>
    </source>
</evidence>
<dbReference type="PANTHER" id="PTHR14222">
    <property type="entry name" value="CONDENSIN"/>
    <property type="match status" value="1"/>
</dbReference>
<dbReference type="GO" id="GO:0007076">
    <property type="term" value="P:mitotic chromosome condensation"/>
    <property type="evidence" value="ECO:0007669"/>
    <property type="project" value="InterPro"/>
</dbReference>
<accession>A0AAW0XB83</accession>
<dbReference type="InterPro" id="IPR032682">
    <property type="entry name" value="Cnd1_C"/>
</dbReference>
<keyword evidence="9" id="KW-1185">Reference proteome</keyword>
<dbReference type="Proteomes" id="UP001445076">
    <property type="component" value="Unassembled WGS sequence"/>
</dbReference>
<dbReference type="GO" id="GO:0005634">
    <property type="term" value="C:nucleus"/>
    <property type="evidence" value="ECO:0007669"/>
    <property type="project" value="UniProtKB-SubCell"/>
</dbReference>
<keyword evidence="4" id="KW-0539">Nucleus</keyword>
<evidence type="ECO:0000313" key="8">
    <source>
        <dbReference type="EMBL" id="KAK8740315.1"/>
    </source>
</evidence>
<name>A0AAW0XB83_CHEQU</name>
<organism evidence="8 9">
    <name type="scientific">Cherax quadricarinatus</name>
    <name type="common">Australian red claw crayfish</name>
    <dbReference type="NCBI Taxonomy" id="27406"/>
    <lineage>
        <taxon>Eukaryota</taxon>
        <taxon>Metazoa</taxon>
        <taxon>Ecdysozoa</taxon>
        <taxon>Arthropoda</taxon>
        <taxon>Crustacea</taxon>
        <taxon>Multicrustacea</taxon>
        <taxon>Malacostraca</taxon>
        <taxon>Eumalacostraca</taxon>
        <taxon>Eucarida</taxon>
        <taxon>Decapoda</taxon>
        <taxon>Pleocyemata</taxon>
        <taxon>Astacidea</taxon>
        <taxon>Parastacoidea</taxon>
        <taxon>Parastacidae</taxon>
        <taxon>Cherax</taxon>
    </lineage>
</organism>
<dbReference type="PANTHER" id="PTHR14222:SF2">
    <property type="entry name" value="CONDENSIN COMPLEX SUBUNIT 1"/>
    <property type="match status" value="1"/>
</dbReference>
<comment type="caution">
    <text evidence="8">The sequence shown here is derived from an EMBL/GenBank/DDBJ whole genome shotgun (WGS) entry which is preliminary data.</text>
</comment>
<feature type="non-terminal residue" evidence="8">
    <location>
        <position position="1"/>
    </location>
</feature>
<feature type="compositionally biased region" description="Basic residues" evidence="6">
    <location>
        <begin position="211"/>
        <end position="220"/>
    </location>
</feature>
<comment type="subcellular location">
    <subcellularLocation>
        <location evidence="1">Nucleus</location>
    </subcellularLocation>
</comment>
<dbReference type="GO" id="GO:0000779">
    <property type="term" value="C:condensed chromosome, centromeric region"/>
    <property type="evidence" value="ECO:0007669"/>
    <property type="project" value="TreeGrafter"/>
</dbReference>
<gene>
    <name evidence="8" type="ORF">OTU49_002846</name>
</gene>
<evidence type="ECO:0000259" key="7">
    <source>
        <dbReference type="Pfam" id="PF12717"/>
    </source>
</evidence>
<feature type="region of interest" description="Disordered" evidence="6">
    <location>
        <begin position="116"/>
        <end position="238"/>
    </location>
</feature>